<dbReference type="InterPro" id="IPR050109">
    <property type="entry name" value="HTH-type_TetR-like_transc_reg"/>
</dbReference>
<dbReference type="SUPFAM" id="SSF46689">
    <property type="entry name" value="Homeodomain-like"/>
    <property type="match status" value="1"/>
</dbReference>
<dbReference type="GO" id="GO:0003700">
    <property type="term" value="F:DNA-binding transcription factor activity"/>
    <property type="evidence" value="ECO:0007669"/>
    <property type="project" value="TreeGrafter"/>
</dbReference>
<dbReference type="Pfam" id="PF00440">
    <property type="entry name" value="TetR_N"/>
    <property type="match status" value="1"/>
</dbReference>
<evidence type="ECO:0000256" key="1">
    <source>
        <dbReference type="ARBA" id="ARBA00023125"/>
    </source>
</evidence>
<feature type="domain" description="HTH tetR-type" evidence="3">
    <location>
        <begin position="22"/>
        <end position="82"/>
    </location>
</feature>
<dbReference type="InterPro" id="IPR036271">
    <property type="entry name" value="Tet_transcr_reg_TetR-rel_C_sf"/>
</dbReference>
<dbReference type="InterPro" id="IPR041490">
    <property type="entry name" value="KstR2_TetR_C"/>
</dbReference>
<dbReference type="Proteomes" id="UP000320876">
    <property type="component" value="Unassembled WGS sequence"/>
</dbReference>
<evidence type="ECO:0000313" key="5">
    <source>
        <dbReference type="Proteomes" id="UP000320876"/>
    </source>
</evidence>
<proteinExistence type="predicted"/>
<organism evidence="4 5">
    <name type="scientific">Amycolatopsis cihanbeyliensis</name>
    <dbReference type="NCBI Taxonomy" id="1128664"/>
    <lineage>
        <taxon>Bacteria</taxon>
        <taxon>Bacillati</taxon>
        <taxon>Actinomycetota</taxon>
        <taxon>Actinomycetes</taxon>
        <taxon>Pseudonocardiales</taxon>
        <taxon>Pseudonocardiaceae</taxon>
        <taxon>Amycolatopsis</taxon>
    </lineage>
</organism>
<dbReference type="RefSeq" id="WP_141996234.1">
    <property type="nucleotide sequence ID" value="NZ_VFML01000001.1"/>
</dbReference>
<dbReference type="PANTHER" id="PTHR30055">
    <property type="entry name" value="HTH-TYPE TRANSCRIPTIONAL REGULATOR RUTR"/>
    <property type="match status" value="1"/>
</dbReference>
<dbReference type="SUPFAM" id="SSF48498">
    <property type="entry name" value="Tetracyclin repressor-like, C-terminal domain"/>
    <property type="match status" value="1"/>
</dbReference>
<dbReference type="InterPro" id="IPR009057">
    <property type="entry name" value="Homeodomain-like_sf"/>
</dbReference>
<keyword evidence="1 2" id="KW-0238">DNA-binding</keyword>
<reference evidence="4 5" key="1">
    <citation type="submission" date="2019-06" db="EMBL/GenBank/DDBJ databases">
        <title>Sequencing the genomes of 1000 actinobacteria strains.</title>
        <authorList>
            <person name="Klenk H.-P."/>
        </authorList>
    </citation>
    <scope>NUCLEOTIDE SEQUENCE [LARGE SCALE GENOMIC DNA]</scope>
    <source>
        <strain evidence="4 5">DSM 45679</strain>
    </source>
</reference>
<protein>
    <submittedName>
        <fullName evidence="4">TetR family transcriptional regulator</fullName>
    </submittedName>
</protein>
<dbReference type="Gene3D" id="1.10.10.60">
    <property type="entry name" value="Homeodomain-like"/>
    <property type="match status" value="1"/>
</dbReference>
<dbReference type="OrthoDB" id="4331447at2"/>
<accession>A0A542DEC4</accession>
<name>A0A542DEC4_AMYCI</name>
<dbReference type="GO" id="GO:0000976">
    <property type="term" value="F:transcription cis-regulatory region binding"/>
    <property type="evidence" value="ECO:0007669"/>
    <property type="project" value="TreeGrafter"/>
</dbReference>
<feature type="DNA-binding region" description="H-T-H motif" evidence="2">
    <location>
        <begin position="45"/>
        <end position="64"/>
    </location>
</feature>
<dbReference type="AlphaFoldDB" id="A0A542DEC4"/>
<evidence type="ECO:0000313" key="4">
    <source>
        <dbReference type="EMBL" id="TQJ01425.1"/>
    </source>
</evidence>
<comment type="caution">
    <text evidence="4">The sequence shown here is derived from an EMBL/GenBank/DDBJ whole genome shotgun (WGS) entry which is preliminary data.</text>
</comment>
<dbReference type="Pfam" id="PF17932">
    <property type="entry name" value="TetR_C_24"/>
    <property type="match status" value="1"/>
</dbReference>
<dbReference type="InterPro" id="IPR001647">
    <property type="entry name" value="HTH_TetR"/>
</dbReference>
<sequence length="211" mass="23383">MSPHDPQASRVYAGRSAADRRAERRERLMSAGLELFGTEGYAATSIEKLCATAAVSTRNFYEEFTGREALLMALHDRVIERAVAAVAGAFATAGEEDLAARIELAVRAYITTTAEDPRWARLSYVETVGVSDTVEQHRLDWRDRWVELLVAEAERAVAHGDAAERDFRLGARALIGAVNELVYHWSRRGEQTPLDEVITEIVRLAVAVIKS</sequence>
<dbReference type="Gene3D" id="1.10.357.10">
    <property type="entry name" value="Tetracycline Repressor, domain 2"/>
    <property type="match status" value="1"/>
</dbReference>
<dbReference type="PANTHER" id="PTHR30055:SF226">
    <property type="entry name" value="HTH-TYPE TRANSCRIPTIONAL REGULATOR PKSA"/>
    <property type="match status" value="1"/>
</dbReference>
<gene>
    <name evidence="4" type="ORF">FB471_1105</name>
</gene>
<evidence type="ECO:0000259" key="3">
    <source>
        <dbReference type="PROSITE" id="PS50977"/>
    </source>
</evidence>
<evidence type="ECO:0000256" key="2">
    <source>
        <dbReference type="PROSITE-ProRule" id="PRU00335"/>
    </source>
</evidence>
<dbReference type="PROSITE" id="PS50977">
    <property type="entry name" value="HTH_TETR_2"/>
    <property type="match status" value="1"/>
</dbReference>
<keyword evidence="5" id="KW-1185">Reference proteome</keyword>
<dbReference type="EMBL" id="VFML01000001">
    <property type="protein sequence ID" value="TQJ01425.1"/>
    <property type="molecule type" value="Genomic_DNA"/>
</dbReference>